<dbReference type="Pfam" id="PF00563">
    <property type="entry name" value="EAL"/>
    <property type="match status" value="1"/>
</dbReference>
<dbReference type="InterPro" id="IPR013976">
    <property type="entry name" value="HDOD"/>
</dbReference>
<sequence>MEVFVARQPILNSNEDVIAYELLYRGSNENVFPNIDGDRATTEVIINSFLNIGMQDLSEGKKCFINFTGALLKSKLPTFFNPSSIVVEILENVEINEELVLVCKELKQLGYTIALDDFKVQESAKLLPSLLKYIDIIKVDFMQSSRNEILSIVNKYRSLNIQLLAEKVETRDDFIFAKKIGYTLFQGYFFSKPIIISSHDVPMHLKTYYHILAEISKTDPNIDIISSDIEHDISLSYKLLKLINSPAFRPINKIKSIKQAIVLLGLNELKKWIYVLSLKNIKNVKDSKMDEVIKMSLVRAKLCELLAVKTGNRMSAPYMLTGLFSLIDTLLHRDLNEVLSELPLSEEIQDALLGKDNNLNKVLSWALQIEQANWELEGIELSKEEINRYYVTAIDWATHLMEFDEN</sequence>
<dbReference type="SUPFAM" id="SSF109604">
    <property type="entry name" value="HD-domain/PDEase-like"/>
    <property type="match status" value="1"/>
</dbReference>
<dbReference type="PIRSF" id="PIRSF003180">
    <property type="entry name" value="DiGMPpdiest_YuxH"/>
    <property type="match status" value="1"/>
</dbReference>
<dbReference type="InterPro" id="IPR014408">
    <property type="entry name" value="dGMP_Pdiesterase_EAL/HD-GYP"/>
</dbReference>
<dbReference type="Gene3D" id="1.10.3210.10">
    <property type="entry name" value="Hypothetical protein af1432"/>
    <property type="match status" value="1"/>
</dbReference>
<dbReference type="InterPro" id="IPR001633">
    <property type="entry name" value="EAL_dom"/>
</dbReference>
<evidence type="ECO:0000259" key="2">
    <source>
        <dbReference type="PROSITE" id="PS51833"/>
    </source>
</evidence>
<dbReference type="InterPro" id="IPR035919">
    <property type="entry name" value="EAL_sf"/>
</dbReference>
<dbReference type="PANTHER" id="PTHR33525:SF4">
    <property type="entry name" value="CYCLIC DI-GMP PHOSPHODIESTERASE CDGJ"/>
    <property type="match status" value="1"/>
</dbReference>
<evidence type="ECO:0000313" key="4">
    <source>
        <dbReference type="Proteomes" id="UP000321363"/>
    </source>
</evidence>
<dbReference type="OrthoDB" id="9804751at2"/>
<dbReference type="Gene3D" id="3.20.20.450">
    <property type="entry name" value="EAL domain"/>
    <property type="match status" value="1"/>
</dbReference>
<feature type="domain" description="EAL" evidence="1">
    <location>
        <begin position="1"/>
        <end position="207"/>
    </location>
</feature>
<dbReference type="Proteomes" id="UP000321363">
    <property type="component" value="Unassembled WGS sequence"/>
</dbReference>
<proteinExistence type="predicted"/>
<accession>A0A5C6W2U3</accession>
<name>A0A5C6W2U3_9BACI</name>
<dbReference type="PROSITE" id="PS51833">
    <property type="entry name" value="HDOD"/>
    <property type="match status" value="1"/>
</dbReference>
<dbReference type="Pfam" id="PF08668">
    <property type="entry name" value="HDOD"/>
    <property type="match status" value="1"/>
</dbReference>
<dbReference type="AlphaFoldDB" id="A0A5C6W2U3"/>
<dbReference type="PROSITE" id="PS50883">
    <property type="entry name" value="EAL"/>
    <property type="match status" value="1"/>
</dbReference>
<gene>
    <name evidence="3" type="ORF">FS935_10090</name>
</gene>
<protein>
    <submittedName>
        <fullName evidence="3">HDOD domain-containing protein</fullName>
    </submittedName>
</protein>
<keyword evidence="4" id="KW-1185">Reference proteome</keyword>
<feature type="domain" description="HDOD" evidence="2">
    <location>
        <begin position="201"/>
        <end position="400"/>
    </location>
</feature>
<dbReference type="InterPro" id="IPR052340">
    <property type="entry name" value="RNase_Y/CdgJ"/>
</dbReference>
<reference evidence="3 4" key="1">
    <citation type="journal article" date="2005" name="Int. J. Syst. Evol. Microbiol.">
        <title>Bacillus litoralis sp. nov., isolated from a tidal flat of the Yellow Sea in Korea.</title>
        <authorList>
            <person name="Yoon J.H."/>
            <person name="Oh T.K."/>
        </authorList>
    </citation>
    <scope>NUCLEOTIDE SEQUENCE [LARGE SCALE GENOMIC DNA]</scope>
    <source>
        <strain evidence="3 4">SW-211</strain>
    </source>
</reference>
<dbReference type="RefSeq" id="WP_146948132.1">
    <property type="nucleotide sequence ID" value="NZ_VOQF01000005.1"/>
</dbReference>
<dbReference type="EMBL" id="VOQF01000005">
    <property type="protein sequence ID" value="TXC91237.1"/>
    <property type="molecule type" value="Genomic_DNA"/>
</dbReference>
<dbReference type="SUPFAM" id="SSF141868">
    <property type="entry name" value="EAL domain-like"/>
    <property type="match status" value="1"/>
</dbReference>
<dbReference type="PANTHER" id="PTHR33525">
    <property type="match status" value="1"/>
</dbReference>
<comment type="caution">
    <text evidence="3">The sequence shown here is derived from an EMBL/GenBank/DDBJ whole genome shotgun (WGS) entry which is preliminary data.</text>
</comment>
<organism evidence="3 4">
    <name type="scientific">Metabacillus litoralis</name>
    <dbReference type="NCBI Taxonomy" id="152268"/>
    <lineage>
        <taxon>Bacteria</taxon>
        <taxon>Bacillati</taxon>
        <taxon>Bacillota</taxon>
        <taxon>Bacilli</taxon>
        <taxon>Bacillales</taxon>
        <taxon>Bacillaceae</taxon>
        <taxon>Metabacillus</taxon>
    </lineage>
</organism>
<evidence type="ECO:0000259" key="1">
    <source>
        <dbReference type="PROSITE" id="PS50883"/>
    </source>
</evidence>
<evidence type="ECO:0000313" key="3">
    <source>
        <dbReference type="EMBL" id="TXC91237.1"/>
    </source>
</evidence>
<dbReference type="SMART" id="SM00052">
    <property type="entry name" value="EAL"/>
    <property type="match status" value="1"/>
</dbReference>